<feature type="transmembrane region" description="Helical" evidence="1">
    <location>
        <begin position="54"/>
        <end position="75"/>
    </location>
</feature>
<proteinExistence type="predicted"/>
<evidence type="ECO:0000313" key="3">
    <source>
        <dbReference type="Proteomes" id="UP000472267"/>
    </source>
</evidence>
<protein>
    <submittedName>
        <fullName evidence="2">Uncharacterized protein</fullName>
    </submittedName>
</protein>
<keyword evidence="1" id="KW-0472">Membrane</keyword>
<dbReference type="InParanoid" id="A0A672J3S4"/>
<evidence type="ECO:0000313" key="2">
    <source>
        <dbReference type="Ensembl" id="ENSSFAP00005047705.1"/>
    </source>
</evidence>
<reference evidence="2" key="1">
    <citation type="submission" date="2019-06" db="EMBL/GenBank/DDBJ databases">
        <authorList>
            <consortium name="Wellcome Sanger Institute Data Sharing"/>
        </authorList>
    </citation>
    <scope>NUCLEOTIDE SEQUENCE [LARGE SCALE GENOMIC DNA]</scope>
</reference>
<dbReference type="Ensembl" id="ENSSFAT00005049310.1">
    <property type="protein sequence ID" value="ENSSFAP00005047705.1"/>
    <property type="gene ID" value="ENSSFAG00005023193.1"/>
</dbReference>
<organism evidence="2 3">
    <name type="scientific">Salarias fasciatus</name>
    <name type="common">Jewelled blenny</name>
    <name type="synonym">Blennius fasciatus</name>
    <dbReference type="NCBI Taxonomy" id="181472"/>
    <lineage>
        <taxon>Eukaryota</taxon>
        <taxon>Metazoa</taxon>
        <taxon>Chordata</taxon>
        <taxon>Craniata</taxon>
        <taxon>Vertebrata</taxon>
        <taxon>Euteleostomi</taxon>
        <taxon>Actinopterygii</taxon>
        <taxon>Neopterygii</taxon>
        <taxon>Teleostei</taxon>
        <taxon>Neoteleostei</taxon>
        <taxon>Acanthomorphata</taxon>
        <taxon>Ovalentaria</taxon>
        <taxon>Blenniimorphae</taxon>
        <taxon>Blenniiformes</taxon>
        <taxon>Blennioidei</taxon>
        <taxon>Blenniidae</taxon>
        <taxon>Salariinae</taxon>
        <taxon>Salarias</taxon>
    </lineage>
</organism>
<dbReference type="Proteomes" id="UP000472267">
    <property type="component" value="Chromosome 9"/>
</dbReference>
<dbReference type="AlphaFoldDB" id="A0A672J3S4"/>
<keyword evidence="1" id="KW-1133">Transmembrane helix</keyword>
<evidence type="ECO:0000256" key="1">
    <source>
        <dbReference type="SAM" id="Phobius"/>
    </source>
</evidence>
<keyword evidence="1" id="KW-0812">Transmembrane</keyword>
<name>A0A672J3S4_SALFA</name>
<accession>A0A672J3S4</accession>
<sequence>GDYFSCFSCFQTQISLILSILLHIHILRPSSLLISAFLSVQISDPYVNTLQTKVLTILFFSISTLTLKFMLFHFFP</sequence>
<keyword evidence="3" id="KW-1185">Reference proteome</keyword>
<reference evidence="2" key="2">
    <citation type="submission" date="2025-08" db="UniProtKB">
        <authorList>
            <consortium name="Ensembl"/>
        </authorList>
    </citation>
    <scope>IDENTIFICATION</scope>
</reference>
<reference evidence="2" key="3">
    <citation type="submission" date="2025-09" db="UniProtKB">
        <authorList>
            <consortium name="Ensembl"/>
        </authorList>
    </citation>
    <scope>IDENTIFICATION</scope>
</reference>